<feature type="domain" description="Mechanosensitive ion channel MscS C-terminal" evidence="9">
    <location>
        <begin position="258"/>
        <end position="354"/>
    </location>
</feature>
<dbReference type="InterPro" id="IPR010920">
    <property type="entry name" value="LSM_dom_sf"/>
</dbReference>
<keyword evidence="4 7" id="KW-0812">Transmembrane</keyword>
<feature type="transmembrane region" description="Helical" evidence="7">
    <location>
        <begin position="15"/>
        <end position="36"/>
    </location>
</feature>
<reference evidence="11" key="1">
    <citation type="journal article" date="2014" name="Int. J. Syst. Evol. Microbiol.">
        <title>Complete genome sequence of Corynebacterium casei LMG S-19264T (=DSM 44701T), isolated from a smear-ripened cheese.</title>
        <authorList>
            <consortium name="US DOE Joint Genome Institute (JGI-PGF)"/>
            <person name="Walter F."/>
            <person name="Albersmeier A."/>
            <person name="Kalinowski J."/>
            <person name="Ruckert C."/>
        </authorList>
    </citation>
    <scope>NUCLEOTIDE SEQUENCE</scope>
    <source>
        <strain evidence="11">KCTC 12870</strain>
    </source>
</reference>
<evidence type="ECO:0000256" key="4">
    <source>
        <dbReference type="ARBA" id="ARBA00022692"/>
    </source>
</evidence>
<evidence type="ECO:0000256" key="5">
    <source>
        <dbReference type="ARBA" id="ARBA00022989"/>
    </source>
</evidence>
<dbReference type="GO" id="GO:0008381">
    <property type="term" value="F:mechanosensitive monoatomic ion channel activity"/>
    <property type="evidence" value="ECO:0007669"/>
    <property type="project" value="InterPro"/>
</dbReference>
<feature type="transmembrane region" description="Helical" evidence="7">
    <location>
        <begin position="95"/>
        <end position="119"/>
    </location>
</feature>
<keyword evidence="6 7" id="KW-0472">Membrane</keyword>
<evidence type="ECO:0000256" key="1">
    <source>
        <dbReference type="ARBA" id="ARBA00004651"/>
    </source>
</evidence>
<dbReference type="EMBL" id="BMXG01000006">
    <property type="protein sequence ID" value="GHB97487.1"/>
    <property type="molecule type" value="Genomic_DNA"/>
</dbReference>
<feature type="domain" description="Mechanosensitive ion channel MscS" evidence="8">
    <location>
        <begin position="184"/>
        <end position="248"/>
    </location>
</feature>
<dbReference type="PANTHER" id="PTHR30221">
    <property type="entry name" value="SMALL-CONDUCTANCE MECHANOSENSITIVE CHANNEL"/>
    <property type="match status" value="1"/>
</dbReference>
<dbReference type="Gene3D" id="1.10.287.1260">
    <property type="match status" value="1"/>
</dbReference>
<organism evidence="11 12">
    <name type="scientific">Cerasicoccus arenae</name>
    <dbReference type="NCBI Taxonomy" id="424488"/>
    <lineage>
        <taxon>Bacteria</taxon>
        <taxon>Pseudomonadati</taxon>
        <taxon>Verrucomicrobiota</taxon>
        <taxon>Opitutia</taxon>
        <taxon>Puniceicoccales</taxon>
        <taxon>Cerasicoccaceae</taxon>
        <taxon>Cerasicoccus</taxon>
    </lineage>
</organism>
<dbReference type="Pfam" id="PF21088">
    <property type="entry name" value="MS_channel_1st"/>
    <property type="match status" value="1"/>
</dbReference>
<comment type="caution">
    <text evidence="11">The sequence shown here is derived from an EMBL/GenBank/DDBJ whole genome shotgun (WGS) entry which is preliminary data.</text>
</comment>
<keyword evidence="3" id="KW-1003">Cell membrane</keyword>
<dbReference type="SUPFAM" id="SSF82861">
    <property type="entry name" value="Mechanosensitive channel protein MscS (YggB), transmembrane region"/>
    <property type="match status" value="1"/>
</dbReference>
<evidence type="ECO:0000313" key="11">
    <source>
        <dbReference type="EMBL" id="GHB97487.1"/>
    </source>
</evidence>
<evidence type="ECO:0000256" key="6">
    <source>
        <dbReference type="ARBA" id="ARBA00023136"/>
    </source>
</evidence>
<sequence>MNMELLDEELWGNTIWRYILALLCVLSGYLIAKFLEIGVRAMAKRQDQDGKDTAAKVFYEAVGRSFGAIGMSIGFRFATGIIEFPGRIETIADTAAAILIVLAFGLMVLHLVAVPEYVLRKKSQQDDARMDAMLAPLIGRTIRVVVIAVIVLQIFQIVSGKDITTILAGLGIASLAFGLAAQESIGNIFGAVFLFMNKPFEIGERCNIDGHDGVITEMGLTCTRLQRLDGHMVTIPNGQLYKKTIHNVGKRPYIRRLMNVTITYDTPPEKIEEAVKILRDLLAYKEGDESTKINEPINQGDLLPRVYFNEFNADSLNIICIYWYQPPVYWDFMEHSQWLNLRIIKAFGDADIDFAFPSQTIYLAGDDRRPLTLPGLDSLSKQGGDKET</sequence>
<feature type="transmembrane region" description="Helical" evidence="7">
    <location>
        <begin position="57"/>
        <end position="75"/>
    </location>
</feature>
<dbReference type="Pfam" id="PF00924">
    <property type="entry name" value="MS_channel_2nd"/>
    <property type="match status" value="1"/>
</dbReference>
<dbReference type="RefSeq" id="WP_189512874.1">
    <property type="nucleotide sequence ID" value="NZ_BMXG01000006.1"/>
</dbReference>
<dbReference type="Proteomes" id="UP000642829">
    <property type="component" value="Unassembled WGS sequence"/>
</dbReference>
<comment type="subcellular location">
    <subcellularLocation>
        <location evidence="1">Cell membrane</location>
        <topology evidence="1">Multi-pass membrane protein</topology>
    </subcellularLocation>
</comment>
<dbReference type="InterPro" id="IPR049142">
    <property type="entry name" value="MS_channel_1st"/>
</dbReference>
<keyword evidence="12" id="KW-1185">Reference proteome</keyword>
<evidence type="ECO:0000256" key="7">
    <source>
        <dbReference type="SAM" id="Phobius"/>
    </source>
</evidence>
<dbReference type="GO" id="GO:0005886">
    <property type="term" value="C:plasma membrane"/>
    <property type="evidence" value="ECO:0007669"/>
    <property type="project" value="UniProtKB-SubCell"/>
</dbReference>
<evidence type="ECO:0000259" key="10">
    <source>
        <dbReference type="Pfam" id="PF21088"/>
    </source>
</evidence>
<evidence type="ECO:0000256" key="2">
    <source>
        <dbReference type="ARBA" id="ARBA00008017"/>
    </source>
</evidence>
<evidence type="ECO:0000259" key="9">
    <source>
        <dbReference type="Pfam" id="PF21082"/>
    </source>
</evidence>
<name>A0A8J3GCY3_9BACT</name>
<accession>A0A8J3GCY3</accession>
<dbReference type="InterPro" id="IPR011014">
    <property type="entry name" value="MscS_channel_TM-2"/>
</dbReference>
<dbReference type="SUPFAM" id="SSF82689">
    <property type="entry name" value="Mechanosensitive channel protein MscS (YggB), C-terminal domain"/>
    <property type="match status" value="1"/>
</dbReference>
<evidence type="ECO:0000313" key="12">
    <source>
        <dbReference type="Proteomes" id="UP000642829"/>
    </source>
</evidence>
<dbReference type="Pfam" id="PF21082">
    <property type="entry name" value="MS_channel_3rd"/>
    <property type="match status" value="1"/>
</dbReference>
<dbReference type="SUPFAM" id="SSF50182">
    <property type="entry name" value="Sm-like ribonucleoproteins"/>
    <property type="match status" value="1"/>
</dbReference>
<dbReference type="AlphaFoldDB" id="A0A8J3GCY3"/>
<feature type="domain" description="Mechanosensitive ion channel transmembrane helices 2/3" evidence="10">
    <location>
        <begin position="142"/>
        <end position="182"/>
    </location>
</feature>
<keyword evidence="5 7" id="KW-1133">Transmembrane helix</keyword>
<evidence type="ECO:0000259" key="8">
    <source>
        <dbReference type="Pfam" id="PF00924"/>
    </source>
</evidence>
<evidence type="ECO:0000256" key="3">
    <source>
        <dbReference type="ARBA" id="ARBA00022475"/>
    </source>
</evidence>
<proteinExistence type="inferred from homology"/>
<gene>
    <name evidence="11" type="ORF">GCM10007047_11630</name>
</gene>
<dbReference type="InterPro" id="IPR023408">
    <property type="entry name" value="MscS_beta-dom_sf"/>
</dbReference>
<dbReference type="InterPro" id="IPR045275">
    <property type="entry name" value="MscS_archaea/bacteria_type"/>
</dbReference>
<dbReference type="Gene3D" id="3.30.70.100">
    <property type="match status" value="1"/>
</dbReference>
<comment type="similarity">
    <text evidence="2">Belongs to the MscS (TC 1.A.23) family.</text>
</comment>
<feature type="transmembrane region" description="Helical" evidence="7">
    <location>
        <begin position="140"/>
        <end position="158"/>
    </location>
</feature>
<dbReference type="InterPro" id="IPR049278">
    <property type="entry name" value="MS_channel_C"/>
</dbReference>
<protein>
    <submittedName>
        <fullName evidence="11">Transporter</fullName>
    </submittedName>
</protein>
<dbReference type="InterPro" id="IPR006685">
    <property type="entry name" value="MscS_channel_2nd"/>
</dbReference>
<dbReference type="Gene3D" id="2.30.30.60">
    <property type="match status" value="1"/>
</dbReference>
<feature type="transmembrane region" description="Helical" evidence="7">
    <location>
        <begin position="170"/>
        <end position="195"/>
    </location>
</feature>
<dbReference type="InterPro" id="IPR011066">
    <property type="entry name" value="MscS_channel_C_sf"/>
</dbReference>
<reference evidence="11" key="2">
    <citation type="submission" date="2020-09" db="EMBL/GenBank/DDBJ databases">
        <authorList>
            <person name="Sun Q."/>
            <person name="Kim S."/>
        </authorList>
    </citation>
    <scope>NUCLEOTIDE SEQUENCE</scope>
    <source>
        <strain evidence="11">KCTC 12870</strain>
    </source>
</reference>
<dbReference type="PANTHER" id="PTHR30221:SF1">
    <property type="entry name" value="SMALL-CONDUCTANCE MECHANOSENSITIVE CHANNEL"/>
    <property type="match status" value="1"/>
</dbReference>